<protein>
    <submittedName>
        <fullName evidence="1">Uncharacterized protein</fullName>
    </submittedName>
</protein>
<evidence type="ECO:0000313" key="1">
    <source>
        <dbReference type="EMBL" id="CAD8214155.1"/>
    </source>
</evidence>
<gene>
    <name evidence="1" type="ORF">POCTA_138.1.T1700040</name>
</gene>
<comment type="caution">
    <text evidence="1">The sequence shown here is derived from an EMBL/GenBank/DDBJ whole genome shotgun (WGS) entry which is preliminary data.</text>
</comment>
<dbReference type="AlphaFoldDB" id="A0A8S1YIU0"/>
<reference evidence="1" key="1">
    <citation type="submission" date="2021-01" db="EMBL/GenBank/DDBJ databases">
        <authorList>
            <consortium name="Genoscope - CEA"/>
            <person name="William W."/>
        </authorList>
    </citation>
    <scope>NUCLEOTIDE SEQUENCE</scope>
</reference>
<dbReference type="Proteomes" id="UP000683925">
    <property type="component" value="Unassembled WGS sequence"/>
</dbReference>
<proteinExistence type="predicted"/>
<evidence type="ECO:0000313" key="2">
    <source>
        <dbReference type="Proteomes" id="UP000683925"/>
    </source>
</evidence>
<accession>A0A8S1YIU0</accession>
<keyword evidence="2" id="KW-1185">Reference proteome</keyword>
<name>A0A8S1YIU0_PAROT</name>
<organism evidence="1 2">
    <name type="scientific">Paramecium octaurelia</name>
    <dbReference type="NCBI Taxonomy" id="43137"/>
    <lineage>
        <taxon>Eukaryota</taxon>
        <taxon>Sar</taxon>
        <taxon>Alveolata</taxon>
        <taxon>Ciliophora</taxon>
        <taxon>Intramacronucleata</taxon>
        <taxon>Oligohymenophorea</taxon>
        <taxon>Peniculida</taxon>
        <taxon>Parameciidae</taxon>
        <taxon>Paramecium</taxon>
    </lineage>
</organism>
<dbReference type="EMBL" id="CAJJDP010000173">
    <property type="protein sequence ID" value="CAD8214155.1"/>
    <property type="molecule type" value="Genomic_DNA"/>
</dbReference>
<sequence>MNLFFENSQDNTACQEAKYNCKNYTRFNKCPAQMNDLLSCIWIDSSSYSISDVNYGVITGSGLDHALFQAYNLDFESVTDIAKCQNFKSACEQYAGTPLSWTKAESSK</sequence>